<dbReference type="GO" id="GO:0006298">
    <property type="term" value="P:mismatch repair"/>
    <property type="evidence" value="ECO:0007669"/>
    <property type="project" value="TreeGrafter"/>
</dbReference>
<dbReference type="Gene3D" id="3.30.420.10">
    <property type="entry name" value="Ribonuclease H-like superfamily/Ribonuclease H"/>
    <property type="match status" value="1"/>
</dbReference>
<dbReference type="PROSITE" id="PS51975">
    <property type="entry name" value="RNASE_H_2"/>
    <property type="match status" value="1"/>
</dbReference>
<dbReference type="OrthoDB" id="9803420at2"/>
<feature type="binding site" evidence="14 15">
    <location>
        <position position="169"/>
    </location>
    <ligand>
        <name>a divalent metal cation</name>
        <dbReference type="ChEBI" id="CHEBI:60240"/>
    </ligand>
</feature>
<dbReference type="GO" id="GO:0005737">
    <property type="term" value="C:cytoplasm"/>
    <property type="evidence" value="ECO:0007669"/>
    <property type="project" value="UniProtKB-SubCell"/>
</dbReference>
<feature type="binding site" evidence="14 15">
    <location>
        <position position="78"/>
    </location>
    <ligand>
        <name>a divalent metal cation</name>
        <dbReference type="ChEBI" id="CHEBI:60240"/>
    </ligand>
</feature>
<dbReference type="EC" id="3.1.26.4" evidence="6 14"/>
<dbReference type="CDD" id="cd07182">
    <property type="entry name" value="RNase_HII_bacteria_HII_like"/>
    <property type="match status" value="1"/>
</dbReference>
<proteinExistence type="inferred from homology"/>
<keyword evidence="20" id="KW-1185">Reference proteome</keyword>
<comment type="similarity">
    <text evidence="5 14 16">Belongs to the RNase HII family.</text>
</comment>
<protein>
    <recommendedName>
        <fullName evidence="7 14">Ribonuclease HII</fullName>
        <shortName evidence="14">RNase HII</shortName>
        <ecNumber evidence="6 14">3.1.26.4</ecNumber>
    </recommendedName>
</protein>
<evidence type="ECO:0000313" key="19">
    <source>
        <dbReference type="EMBL" id="SDP25938.1"/>
    </source>
</evidence>
<evidence type="ECO:0000256" key="4">
    <source>
        <dbReference type="ARBA" id="ARBA00004496"/>
    </source>
</evidence>
<dbReference type="RefSeq" id="WP_090850318.1">
    <property type="nucleotide sequence ID" value="NZ_FNJU01000002.1"/>
</dbReference>
<dbReference type="Proteomes" id="UP000199159">
    <property type="component" value="Unassembled WGS sequence"/>
</dbReference>
<comment type="subcellular location">
    <subcellularLocation>
        <location evidence="4 14">Cytoplasm</location>
    </subcellularLocation>
</comment>
<dbReference type="GO" id="GO:0003723">
    <property type="term" value="F:RNA binding"/>
    <property type="evidence" value="ECO:0007669"/>
    <property type="project" value="UniProtKB-UniRule"/>
</dbReference>
<evidence type="ECO:0000256" key="7">
    <source>
        <dbReference type="ARBA" id="ARBA00019179"/>
    </source>
</evidence>
<evidence type="ECO:0000256" key="8">
    <source>
        <dbReference type="ARBA" id="ARBA00022490"/>
    </source>
</evidence>
<dbReference type="SUPFAM" id="SSF53098">
    <property type="entry name" value="Ribonuclease H-like"/>
    <property type="match status" value="1"/>
</dbReference>
<dbReference type="PANTHER" id="PTHR10954:SF18">
    <property type="entry name" value="RIBONUCLEASE HII"/>
    <property type="match status" value="1"/>
</dbReference>
<gene>
    <name evidence="14" type="primary">rnhB</name>
    <name evidence="19" type="ORF">SAMN05216565_10298</name>
</gene>
<dbReference type="GO" id="GO:0030145">
    <property type="term" value="F:manganese ion binding"/>
    <property type="evidence" value="ECO:0007669"/>
    <property type="project" value="UniProtKB-UniRule"/>
</dbReference>
<keyword evidence="9 14" id="KW-0540">Nuclease</keyword>
<organism evidence="19 20">
    <name type="scientific">Litchfieldia salsa</name>
    <dbReference type="NCBI Taxonomy" id="930152"/>
    <lineage>
        <taxon>Bacteria</taxon>
        <taxon>Bacillati</taxon>
        <taxon>Bacillota</taxon>
        <taxon>Bacilli</taxon>
        <taxon>Bacillales</taxon>
        <taxon>Bacillaceae</taxon>
        <taxon>Litchfieldia</taxon>
    </lineage>
</organism>
<dbReference type="GO" id="GO:0043137">
    <property type="term" value="P:DNA replication, removal of RNA primer"/>
    <property type="evidence" value="ECO:0007669"/>
    <property type="project" value="TreeGrafter"/>
</dbReference>
<comment type="cofactor">
    <cofactor evidence="14 15">
        <name>Mn(2+)</name>
        <dbReference type="ChEBI" id="CHEBI:29035"/>
    </cofactor>
    <cofactor evidence="14 15">
        <name>Mg(2+)</name>
        <dbReference type="ChEBI" id="CHEBI:18420"/>
    </cofactor>
    <text evidence="14 15">Manganese or magnesium. Binds 1 divalent metal ion per monomer in the absence of substrate. May bind a second metal ion after substrate binding.</text>
</comment>
<evidence type="ECO:0000256" key="2">
    <source>
        <dbReference type="ARBA" id="ARBA00001946"/>
    </source>
</evidence>
<keyword evidence="12 14" id="KW-0378">Hydrolase</keyword>
<reference evidence="20" key="1">
    <citation type="submission" date="2016-10" db="EMBL/GenBank/DDBJ databases">
        <authorList>
            <person name="Varghese N."/>
            <person name="Submissions S."/>
        </authorList>
    </citation>
    <scope>NUCLEOTIDE SEQUENCE [LARGE SCALE GENOMIC DNA]</scope>
    <source>
        <strain evidence="20">IBRC-M10078</strain>
    </source>
</reference>
<evidence type="ECO:0000256" key="10">
    <source>
        <dbReference type="ARBA" id="ARBA00022723"/>
    </source>
</evidence>
<dbReference type="NCBIfam" id="NF000594">
    <property type="entry name" value="PRK00015.1-1"/>
    <property type="match status" value="1"/>
</dbReference>
<dbReference type="InterPro" id="IPR036397">
    <property type="entry name" value="RNaseH_sf"/>
</dbReference>
<dbReference type="InterPro" id="IPR024567">
    <property type="entry name" value="RNase_HII/HIII_dom"/>
</dbReference>
<name>A0A1H0RAG5_9BACI</name>
<evidence type="ECO:0000256" key="13">
    <source>
        <dbReference type="ARBA" id="ARBA00023211"/>
    </source>
</evidence>
<evidence type="ECO:0000256" key="1">
    <source>
        <dbReference type="ARBA" id="ARBA00000077"/>
    </source>
</evidence>
<comment type="catalytic activity">
    <reaction evidence="1 14 15 16">
        <text>Endonucleolytic cleavage to 5'-phosphomonoester.</text>
        <dbReference type="EC" id="3.1.26.4"/>
    </reaction>
</comment>
<evidence type="ECO:0000256" key="17">
    <source>
        <dbReference type="SAM" id="Coils"/>
    </source>
</evidence>
<dbReference type="FunFam" id="3.30.420.10:FF:000006">
    <property type="entry name" value="Ribonuclease HII"/>
    <property type="match status" value="1"/>
</dbReference>
<dbReference type="InterPro" id="IPR012337">
    <property type="entry name" value="RNaseH-like_sf"/>
</dbReference>
<evidence type="ECO:0000313" key="20">
    <source>
        <dbReference type="Proteomes" id="UP000199159"/>
    </source>
</evidence>
<dbReference type="HAMAP" id="MF_00052_B">
    <property type="entry name" value="RNase_HII_B"/>
    <property type="match status" value="1"/>
</dbReference>
<keyword evidence="11 14" id="KW-0255">Endonuclease</keyword>
<dbReference type="STRING" id="930152.SAMN05216565_10298"/>
<evidence type="ECO:0000256" key="9">
    <source>
        <dbReference type="ARBA" id="ARBA00022722"/>
    </source>
</evidence>
<keyword evidence="13 14" id="KW-0464">Manganese</keyword>
<dbReference type="InterPro" id="IPR001352">
    <property type="entry name" value="RNase_HII/HIII"/>
</dbReference>
<dbReference type="NCBIfam" id="NF000595">
    <property type="entry name" value="PRK00015.1-3"/>
    <property type="match status" value="1"/>
</dbReference>
<evidence type="ECO:0000256" key="14">
    <source>
        <dbReference type="HAMAP-Rule" id="MF_00052"/>
    </source>
</evidence>
<evidence type="ECO:0000256" key="16">
    <source>
        <dbReference type="RuleBase" id="RU003515"/>
    </source>
</evidence>
<evidence type="ECO:0000256" key="12">
    <source>
        <dbReference type="ARBA" id="ARBA00022801"/>
    </source>
</evidence>
<dbReference type="Pfam" id="PF01351">
    <property type="entry name" value="RNase_HII"/>
    <property type="match status" value="1"/>
</dbReference>
<evidence type="ECO:0000256" key="15">
    <source>
        <dbReference type="PROSITE-ProRule" id="PRU01319"/>
    </source>
</evidence>
<dbReference type="EMBL" id="FNJU01000002">
    <property type="protein sequence ID" value="SDP25938.1"/>
    <property type="molecule type" value="Genomic_DNA"/>
</dbReference>
<feature type="domain" description="RNase H type-2" evidence="18">
    <location>
        <begin position="71"/>
        <end position="259"/>
    </location>
</feature>
<dbReference type="InterPro" id="IPR022898">
    <property type="entry name" value="RNase_HII"/>
</dbReference>
<dbReference type="GO" id="GO:0004523">
    <property type="term" value="F:RNA-DNA hybrid ribonuclease activity"/>
    <property type="evidence" value="ECO:0007669"/>
    <property type="project" value="UniProtKB-UniRule"/>
</dbReference>
<sequence>MNKTIKQIADELLMVNDENDSLIHEYKKDPRKGVQQLIAKWEKAQQEIQRERTRFQEMSQYEQNLYNKGISYIAGIDEVGRGPLAGPVVAAAVILPKNFFLPGLDDSKKISEQKREELFQQITSQAVTFGIGIIDAKKIDEVNIYQATKLAMKQAILKLSIKPEHLLIDAMEIQVDIPQTSIIKGDSKSYSIAAGSIIAKVTRDRLMRRVAIDYPQYGFEKHMGYGTGMHFNALNTFGVTEYHRRSYSPVQQLLEGREKNENT</sequence>
<keyword evidence="8 14" id="KW-0963">Cytoplasm</keyword>
<evidence type="ECO:0000259" key="18">
    <source>
        <dbReference type="PROSITE" id="PS51975"/>
    </source>
</evidence>
<accession>A0A1H0RAG5</accession>
<evidence type="ECO:0000256" key="11">
    <source>
        <dbReference type="ARBA" id="ARBA00022759"/>
    </source>
</evidence>
<evidence type="ECO:0000256" key="3">
    <source>
        <dbReference type="ARBA" id="ARBA00004065"/>
    </source>
</evidence>
<comment type="function">
    <text evidence="3 14 16">Endonuclease that specifically degrades the RNA of RNA-DNA hybrids.</text>
</comment>
<feature type="coiled-coil region" evidence="17">
    <location>
        <begin position="31"/>
        <end position="58"/>
    </location>
</feature>
<dbReference type="GO" id="GO:0032299">
    <property type="term" value="C:ribonuclease H2 complex"/>
    <property type="evidence" value="ECO:0007669"/>
    <property type="project" value="TreeGrafter"/>
</dbReference>
<keyword evidence="10 14" id="KW-0479">Metal-binding</keyword>
<evidence type="ECO:0000256" key="6">
    <source>
        <dbReference type="ARBA" id="ARBA00012180"/>
    </source>
</evidence>
<comment type="cofactor">
    <cofactor evidence="2">
        <name>Mg(2+)</name>
        <dbReference type="ChEBI" id="CHEBI:18420"/>
    </cofactor>
</comment>
<dbReference type="PANTHER" id="PTHR10954">
    <property type="entry name" value="RIBONUCLEASE H2 SUBUNIT A"/>
    <property type="match status" value="1"/>
</dbReference>
<keyword evidence="17" id="KW-0175">Coiled coil</keyword>
<evidence type="ECO:0000256" key="5">
    <source>
        <dbReference type="ARBA" id="ARBA00007383"/>
    </source>
</evidence>
<feature type="binding site" evidence="14 15">
    <location>
        <position position="77"/>
    </location>
    <ligand>
        <name>a divalent metal cation</name>
        <dbReference type="ChEBI" id="CHEBI:60240"/>
    </ligand>
</feature>
<dbReference type="AlphaFoldDB" id="A0A1H0RAG5"/>